<dbReference type="KEGG" id="ngr:NAEGRDRAFT_71414"/>
<keyword evidence="2" id="KW-0812">Transmembrane</keyword>
<feature type="transmembrane region" description="Helical" evidence="2">
    <location>
        <begin position="147"/>
        <end position="174"/>
    </location>
</feature>
<dbReference type="AlphaFoldDB" id="D2VR05"/>
<gene>
    <name evidence="3" type="ORF">NAEGRDRAFT_71414</name>
</gene>
<organism evidence="4">
    <name type="scientific">Naegleria gruberi</name>
    <name type="common">Amoeba</name>
    <dbReference type="NCBI Taxonomy" id="5762"/>
    <lineage>
        <taxon>Eukaryota</taxon>
        <taxon>Discoba</taxon>
        <taxon>Heterolobosea</taxon>
        <taxon>Tetramitia</taxon>
        <taxon>Eutetramitia</taxon>
        <taxon>Vahlkampfiidae</taxon>
        <taxon>Naegleria</taxon>
    </lineage>
</organism>
<sequence>MEYLIFKSSANFTISHEIKEAFGVLSSKNTHILRIPSHGIERLFSNSIILTHSNKNVLYLKRSFGYNHYGPFTINLGFKFRESDDPEYTMYSFPSSNILEISIPIEVPTSKKSSNFNTPFYLYIQCNSLSEECPLELRVANTEHTDILTIVTICIIGAILLFIAAISLPSLYIACKGKKKNSEKVIREDSRTQDGETHHVNNEEMSGQICRVSFEMPRPSISSDIPDDLLMRYRLQNSARNQQPVELYTVSNEQECVELEGNPSPCPNQTEDSDDSAAVPYQQKSVYNKESFK</sequence>
<dbReference type="VEuPathDB" id="AmoebaDB:NAEGRDRAFT_71414"/>
<dbReference type="Proteomes" id="UP000006671">
    <property type="component" value="Unassembled WGS sequence"/>
</dbReference>
<feature type="compositionally biased region" description="Polar residues" evidence="1">
    <location>
        <begin position="282"/>
        <end position="293"/>
    </location>
</feature>
<evidence type="ECO:0000256" key="2">
    <source>
        <dbReference type="SAM" id="Phobius"/>
    </source>
</evidence>
<dbReference type="InParanoid" id="D2VR05"/>
<dbReference type="GeneID" id="8864594"/>
<dbReference type="RefSeq" id="XP_002673471.1">
    <property type="nucleotide sequence ID" value="XM_002673425.1"/>
</dbReference>
<keyword evidence="4" id="KW-1185">Reference proteome</keyword>
<protein>
    <submittedName>
        <fullName evidence="3">Predicted protein</fullName>
    </submittedName>
</protein>
<evidence type="ECO:0000313" key="3">
    <source>
        <dbReference type="EMBL" id="EFC40727.1"/>
    </source>
</evidence>
<evidence type="ECO:0000256" key="1">
    <source>
        <dbReference type="SAM" id="MobiDB-lite"/>
    </source>
</evidence>
<proteinExistence type="predicted"/>
<reference evidence="3 4" key="1">
    <citation type="journal article" date="2010" name="Cell">
        <title>The genome of Naegleria gruberi illuminates early eukaryotic versatility.</title>
        <authorList>
            <person name="Fritz-Laylin L.K."/>
            <person name="Prochnik S.E."/>
            <person name="Ginger M.L."/>
            <person name="Dacks J.B."/>
            <person name="Carpenter M.L."/>
            <person name="Field M.C."/>
            <person name="Kuo A."/>
            <person name="Paredez A."/>
            <person name="Chapman J."/>
            <person name="Pham J."/>
            <person name="Shu S."/>
            <person name="Neupane R."/>
            <person name="Cipriano M."/>
            <person name="Mancuso J."/>
            <person name="Tu H."/>
            <person name="Salamov A."/>
            <person name="Lindquist E."/>
            <person name="Shapiro H."/>
            <person name="Lucas S."/>
            <person name="Grigoriev I.V."/>
            <person name="Cande W.Z."/>
            <person name="Fulton C."/>
            <person name="Rokhsar D.S."/>
            <person name="Dawson S.C."/>
        </authorList>
    </citation>
    <scope>NUCLEOTIDE SEQUENCE [LARGE SCALE GENOMIC DNA]</scope>
    <source>
        <strain evidence="3 4">NEG-M</strain>
    </source>
</reference>
<name>D2VR05_NAEGR</name>
<accession>D2VR05</accession>
<keyword evidence="2" id="KW-0472">Membrane</keyword>
<feature type="region of interest" description="Disordered" evidence="1">
    <location>
        <begin position="258"/>
        <end position="293"/>
    </location>
</feature>
<keyword evidence="2" id="KW-1133">Transmembrane helix</keyword>
<dbReference type="EMBL" id="GG738890">
    <property type="protein sequence ID" value="EFC40727.1"/>
    <property type="molecule type" value="Genomic_DNA"/>
</dbReference>
<evidence type="ECO:0000313" key="4">
    <source>
        <dbReference type="Proteomes" id="UP000006671"/>
    </source>
</evidence>